<name>A0ABQ9UI69_SAGOE</name>
<protein>
    <submittedName>
        <fullName evidence="1">Uncharacterized protein</fullName>
    </submittedName>
</protein>
<reference evidence="1 2" key="1">
    <citation type="submission" date="2023-05" db="EMBL/GenBank/DDBJ databases">
        <title>B98-5 Cell Line De Novo Hybrid Assembly: An Optical Mapping Approach.</title>
        <authorList>
            <person name="Kananen K."/>
            <person name="Auerbach J.A."/>
            <person name="Kautto E."/>
            <person name="Blachly J.S."/>
        </authorList>
    </citation>
    <scope>NUCLEOTIDE SEQUENCE [LARGE SCALE GENOMIC DNA]</scope>
    <source>
        <strain evidence="1">B95-8</strain>
        <tissue evidence="1">Cell line</tissue>
    </source>
</reference>
<keyword evidence="2" id="KW-1185">Reference proteome</keyword>
<dbReference type="EMBL" id="JASSZA010000012">
    <property type="protein sequence ID" value="KAK2096504.1"/>
    <property type="molecule type" value="Genomic_DNA"/>
</dbReference>
<gene>
    <name evidence="1" type="ORF">P7K49_025538</name>
</gene>
<evidence type="ECO:0000313" key="1">
    <source>
        <dbReference type="EMBL" id="KAK2096504.1"/>
    </source>
</evidence>
<organism evidence="1 2">
    <name type="scientific">Saguinus oedipus</name>
    <name type="common">Cotton-top tamarin</name>
    <name type="synonym">Oedipomidas oedipus</name>
    <dbReference type="NCBI Taxonomy" id="9490"/>
    <lineage>
        <taxon>Eukaryota</taxon>
        <taxon>Metazoa</taxon>
        <taxon>Chordata</taxon>
        <taxon>Craniata</taxon>
        <taxon>Vertebrata</taxon>
        <taxon>Euteleostomi</taxon>
        <taxon>Mammalia</taxon>
        <taxon>Eutheria</taxon>
        <taxon>Euarchontoglires</taxon>
        <taxon>Primates</taxon>
        <taxon>Haplorrhini</taxon>
        <taxon>Platyrrhini</taxon>
        <taxon>Cebidae</taxon>
        <taxon>Callitrichinae</taxon>
        <taxon>Saguinus</taxon>
    </lineage>
</organism>
<sequence>MKRKKKNEEDEDEEEEECCDLSNLELAMWLSSRSQIWYRARPDGFGEKHVLIEKEDLPHLCTCRTTPSKVLASLVYALRSRVTKLVSTVRGTPINKRQKKRSGDELLALSAPFGQHVYRDVVVEESLSGNDSQ</sequence>
<proteinExistence type="predicted"/>
<evidence type="ECO:0000313" key="2">
    <source>
        <dbReference type="Proteomes" id="UP001266305"/>
    </source>
</evidence>
<dbReference type="Proteomes" id="UP001266305">
    <property type="component" value="Unassembled WGS sequence"/>
</dbReference>
<accession>A0ABQ9UI69</accession>
<comment type="caution">
    <text evidence="1">The sequence shown here is derived from an EMBL/GenBank/DDBJ whole genome shotgun (WGS) entry which is preliminary data.</text>
</comment>